<dbReference type="InterPro" id="IPR001138">
    <property type="entry name" value="Zn2Cys6_DnaBD"/>
</dbReference>
<name>A0ABP0AT24_9PEZI</name>
<dbReference type="Proteomes" id="UP001642482">
    <property type="component" value="Unassembled WGS sequence"/>
</dbReference>
<dbReference type="EMBL" id="CAWUHD010000005">
    <property type="protein sequence ID" value="CAK7210417.1"/>
    <property type="molecule type" value="Genomic_DNA"/>
</dbReference>
<keyword evidence="2" id="KW-0479">Metal-binding</keyword>
<dbReference type="CDD" id="cd12148">
    <property type="entry name" value="fungal_TF_MHR"/>
    <property type="match status" value="1"/>
</dbReference>
<gene>
    <name evidence="7" type="ORF">SEUCBS140593_000817</name>
</gene>
<dbReference type="PANTHER" id="PTHR46910:SF3">
    <property type="entry name" value="HALOTOLERANCE PROTEIN 9-RELATED"/>
    <property type="match status" value="1"/>
</dbReference>
<dbReference type="CDD" id="cd00067">
    <property type="entry name" value="GAL4"/>
    <property type="match status" value="1"/>
</dbReference>
<feature type="domain" description="Xylanolytic transcriptional activator regulatory" evidence="6">
    <location>
        <begin position="418"/>
        <end position="484"/>
    </location>
</feature>
<comment type="subcellular location">
    <subcellularLocation>
        <location evidence="1">Nucleus</location>
    </subcellularLocation>
</comment>
<feature type="compositionally biased region" description="Low complexity" evidence="5">
    <location>
        <begin position="150"/>
        <end position="164"/>
    </location>
</feature>
<organism evidence="7 8">
    <name type="scientific">Sporothrix eucalyptigena</name>
    <dbReference type="NCBI Taxonomy" id="1812306"/>
    <lineage>
        <taxon>Eukaryota</taxon>
        <taxon>Fungi</taxon>
        <taxon>Dikarya</taxon>
        <taxon>Ascomycota</taxon>
        <taxon>Pezizomycotina</taxon>
        <taxon>Sordariomycetes</taxon>
        <taxon>Sordariomycetidae</taxon>
        <taxon>Ophiostomatales</taxon>
        <taxon>Ophiostomataceae</taxon>
        <taxon>Sporothrix</taxon>
    </lineage>
</organism>
<keyword evidence="3" id="KW-0238">DNA-binding</keyword>
<feature type="region of interest" description="Disordered" evidence="5">
    <location>
        <begin position="718"/>
        <end position="760"/>
    </location>
</feature>
<feature type="compositionally biased region" description="Polar residues" evidence="5">
    <location>
        <begin position="737"/>
        <end position="751"/>
    </location>
</feature>
<evidence type="ECO:0000313" key="7">
    <source>
        <dbReference type="EMBL" id="CAK7210417.1"/>
    </source>
</evidence>
<dbReference type="SMART" id="SM00906">
    <property type="entry name" value="Fungal_trans"/>
    <property type="match status" value="1"/>
</dbReference>
<keyword evidence="4" id="KW-0539">Nucleus</keyword>
<dbReference type="PANTHER" id="PTHR46910">
    <property type="entry name" value="TRANSCRIPTION FACTOR PDR1"/>
    <property type="match status" value="1"/>
</dbReference>
<keyword evidence="8" id="KW-1185">Reference proteome</keyword>
<sequence length="893" mass="96584">MPSAPPAESASPRSPPTSPTALQTTSSPPTAQPVFQLGAHKSCDACKARKVKCPSELFPKFCQETKPMPTLSADADYPKPCGNCLRRKETCCFGKKKVPRRNVTKHLRFTQPLKGTEQSAPASSKTLCYVDQPLAPSREKKTSQRETTLPSRPSPSSDAAVPSSTKASTSAPIIPTLYLDHVLSQAQANCHKKAGDKGSEDASPADGELPSGKVNSIFGGSYRLTYFTESRLISLSSRLRNHKVDDLVRRINAHIRQRLRKPAEAPDAPDTSTINSSDAVHVEPEFAVACIQAYFERAHPLCPFLDRAAFEARALPGSDASGTTKEPVPKKAWSALYYSVLAIGCAYLDSSSASTANTRRNSVQGFEPGKSTAWRLFAQGALAHFHDLHFLPEDSLLTLQALTAMSIYGLGVACLSFERVILTEAARRAQSMAQSPNALSSVSFQRTFWLLYGIEKVTSFHFGRSSTFVDSDIACPFPESFGDGPLATDTWPILWIRHARLVSRTYASLFSVGMACNSTAVSLATIDQLHAEVEAWRLSVPETRGLRPDTSSTAPGLRSLDPTERTMTLGHRYMYHSIVLILSHVQLHHLSQLPAAQKAEPATVAAQKVAQDTLMVAARAILELTPLIEVEPHTPLWLLAVVPLMALLVLFDMVVHSPQAPSSSTGTGSGNDTALNLVLLDMGAGYFSRIEYASGGSLPGSLLSEFAHIARDYVNDYQRRQRERERERPDRSVDIAPSSTTSIPTLQIQQPLPSPPAPTLSESVLLSQAADMPSQPFSAMGSTSTMWSLPPTVPSVVADISNTTTSKESQIQPTSLDLLSTSDLPTFNNSLVFPDGNSGPSSRDGSVYGANPGYWNGSNGADLTGTDVMGLFTSNYYFLPEMDGILYGNYNGM</sequence>
<feature type="region of interest" description="Disordered" evidence="5">
    <location>
        <begin position="190"/>
        <end position="211"/>
    </location>
</feature>
<accession>A0ABP0AT24</accession>
<protein>
    <recommendedName>
        <fullName evidence="6">Xylanolytic transcriptional activator regulatory domain-containing protein</fullName>
    </recommendedName>
</protein>
<evidence type="ECO:0000256" key="1">
    <source>
        <dbReference type="ARBA" id="ARBA00004123"/>
    </source>
</evidence>
<comment type="caution">
    <text evidence="7">The sequence shown here is derived from an EMBL/GenBank/DDBJ whole genome shotgun (WGS) entry which is preliminary data.</text>
</comment>
<dbReference type="InterPro" id="IPR007219">
    <property type="entry name" value="XnlR_reg_dom"/>
</dbReference>
<evidence type="ECO:0000256" key="4">
    <source>
        <dbReference type="ARBA" id="ARBA00023242"/>
    </source>
</evidence>
<evidence type="ECO:0000313" key="8">
    <source>
        <dbReference type="Proteomes" id="UP001642482"/>
    </source>
</evidence>
<evidence type="ECO:0000256" key="2">
    <source>
        <dbReference type="ARBA" id="ARBA00022723"/>
    </source>
</evidence>
<proteinExistence type="predicted"/>
<feature type="region of interest" description="Disordered" evidence="5">
    <location>
        <begin position="1"/>
        <end position="33"/>
    </location>
</feature>
<evidence type="ECO:0000256" key="3">
    <source>
        <dbReference type="ARBA" id="ARBA00023125"/>
    </source>
</evidence>
<feature type="region of interest" description="Disordered" evidence="5">
    <location>
        <begin position="134"/>
        <end position="168"/>
    </location>
</feature>
<feature type="compositionally biased region" description="Basic and acidic residues" evidence="5">
    <location>
        <begin position="718"/>
        <end position="733"/>
    </location>
</feature>
<dbReference type="Pfam" id="PF04082">
    <property type="entry name" value="Fungal_trans"/>
    <property type="match status" value="1"/>
</dbReference>
<evidence type="ECO:0000259" key="6">
    <source>
        <dbReference type="SMART" id="SM00906"/>
    </source>
</evidence>
<reference evidence="7 8" key="1">
    <citation type="submission" date="2024-01" db="EMBL/GenBank/DDBJ databases">
        <authorList>
            <person name="Allen C."/>
            <person name="Tagirdzhanova G."/>
        </authorList>
    </citation>
    <scope>NUCLEOTIDE SEQUENCE [LARGE SCALE GENOMIC DNA]</scope>
</reference>
<feature type="compositionally biased region" description="Low complexity" evidence="5">
    <location>
        <begin position="1"/>
        <end position="12"/>
    </location>
</feature>
<evidence type="ECO:0000256" key="5">
    <source>
        <dbReference type="SAM" id="MobiDB-lite"/>
    </source>
</evidence>
<dbReference type="InterPro" id="IPR050987">
    <property type="entry name" value="AtrR-like"/>
</dbReference>